<name>A0A096ATV2_9BACT</name>
<dbReference type="SUPFAM" id="SSF56935">
    <property type="entry name" value="Porins"/>
    <property type="match status" value="1"/>
</dbReference>
<evidence type="ECO:0000256" key="13">
    <source>
        <dbReference type="SAM" id="SignalP"/>
    </source>
</evidence>
<evidence type="ECO:0000256" key="9">
    <source>
        <dbReference type="ARBA" id="ARBA00023136"/>
    </source>
</evidence>
<feature type="domain" description="TonB-dependent receptor plug" evidence="15">
    <location>
        <begin position="50"/>
        <end position="153"/>
    </location>
</feature>
<keyword evidence="8 12" id="KW-0798">TonB box</keyword>
<dbReference type="GO" id="GO:0006826">
    <property type="term" value="P:iron ion transport"/>
    <property type="evidence" value="ECO:0007669"/>
    <property type="project" value="UniProtKB-KW"/>
</dbReference>
<keyword evidence="7" id="KW-0406">Ion transport</keyword>
<keyword evidence="10 11" id="KW-0998">Cell outer membrane</keyword>
<evidence type="ECO:0000259" key="14">
    <source>
        <dbReference type="Pfam" id="PF00593"/>
    </source>
</evidence>
<comment type="caution">
    <text evidence="16">The sequence shown here is derived from an EMBL/GenBank/DDBJ whole genome shotgun (WGS) entry which is preliminary data.</text>
</comment>
<evidence type="ECO:0000256" key="11">
    <source>
        <dbReference type="PROSITE-ProRule" id="PRU01360"/>
    </source>
</evidence>
<feature type="domain" description="TonB-dependent receptor-like beta-barrel" evidence="14">
    <location>
        <begin position="282"/>
        <end position="790"/>
    </location>
</feature>
<gene>
    <name evidence="16" type="ORF">HMPREF0654_00065</name>
</gene>
<dbReference type="GO" id="GO:0009279">
    <property type="term" value="C:cell outer membrane"/>
    <property type="evidence" value="ECO:0007669"/>
    <property type="project" value="UniProtKB-SubCell"/>
</dbReference>
<evidence type="ECO:0000256" key="3">
    <source>
        <dbReference type="ARBA" id="ARBA00022452"/>
    </source>
</evidence>
<dbReference type="InterPro" id="IPR036942">
    <property type="entry name" value="Beta-barrel_TonB_sf"/>
</dbReference>
<dbReference type="InterPro" id="IPR039426">
    <property type="entry name" value="TonB-dep_rcpt-like"/>
</dbReference>
<keyword evidence="16" id="KW-0675">Receptor</keyword>
<reference evidence="16 17" key="1">
    <citation type="submission" date="2014-07" db="EMBL/GenBank/DDBJ databases">
        <authorList>
            <person name="McCorrison J."/>
            <person name="Sanka R."/>
            <person name="Torralba M."/>
            <person name="Gillis M."/>
            <person name="Haft D.H."/>
            <person name="Methe B."/>
            <person name="Sutton G."/>
            <person name="Nelson K.E."/>
        </authorList>
    </citation>
    <scope>NUCLEOTIDE SEQUENCE [LARGE SCALE GENOMIC DNA]</scope>
    <source>
        <strain evidence="16 17">DNF00882</strain>
    </source>
</reference>
<proteinExistence type="inferred from homology"/>
<dbReference type="AlphaFoldDB" id="A0A096ATV2"/>
<evidence type="ECO:0000256" key="2">
    <source>
        <dbReference type="ARBA" id="ARBA00022448"/>
    </source>
</evidence>
<evidence type="ECO:0000256" key="8">
    <source>
        <dbReference type="ARBA" id="ARBA00023077"/>
    </source>
</evidence>
<dbReference type="PANTHER" id="PTHR32552:SF81">
    <property type="entry name" value="TONB-DEPENDENT OUTER MEMBRANE RECEPTOR"/>
    <property type="match status" value="1"/>
</dbReference>
<comment type="similarity">
    <text evidence="11 12">Belongs to the TonB-dependent receptor family.</text>
</comment>
<dbReference type="EMBL" id="JRNR01000002">
    <property type="protein sequence ID" value="KGF50508.1"/>
    <property type="molecule type" value="Genomic_DNA"/>
</dbReference>
<evidence type="ECO:0000313" key="16">
    <source>
        <dbReference type="EMBL" id="KGF50508.1"/>
    </source>
</evidence>
<protein>
    <submittedName>
        <fullName evidence="16">TonB-dependent receptor</fullName>
    </submittedName>
</protein>
<evidence type="ECO:0000259" key="15">
    <source>
        <dbReference type="Pfam" id="PF07715"/>
    </source>
</evidence>
<keyword evidence="13" id="KW-0732">Signal</keyword>
<keyword evidence="2 11" id="KW-0813">Transport</keyword>
<keyword evidence="3 11" id="KW-1134">Transmembrane beta strand</keyword>
<accession>A0A096ATV2</accession>
<evidence type="ECO:0000256" key="7">
    <source>
        <dbReference type="ARBA" id="ARBA00023065"/>
    </source>
</evidence>
<dbReference type="PANTHER" id="PTHR32552">
    <property type="entry name" value="FERRICHROME IRON RECEPTOR-RELATED"/>
    <property type="match status" value="1"/>
</dbReference>
<sequence length="828" mass="93237">MNKILLTFLCASFVPVSVFAAPDDTSLDTTRIYDIEEVYVYDQPKEFFRLRQQPLSSTSFNRMQLNALNTQDLRQLSAYVPSFTMPEYGSRFTSSMYIRGIGSRINSPAVGIYVDGMPIQSKSSFNFHSYDVERVDVLRGPQGTLYGMNTEGGLIRLYTKNPFLHQGTDVKLSLGNKFWRKAEVGHYAKLSDKSAFSIAAFYDASNGFFTNKFNGEHADKFDEFGARGKFLWNPTNRFSLTFLADYQYVKQNGFPYGQIVSEEQIATANIASPYYALQAGTQNPNHNRENGYKRNMLNTGLGLKYDGQGFVFNSMTSWQYLNDDMKMDVDYLPQDFMHLRQRQIQNSITEELFIKSKNNSRWQWAFGAFGSYQWLKTDAPIYFGGDMNNFISHKITSYAYNGMLAAMTSRIAADMIKKGMPEAEAKKAAAVAAVTAIAKAGGVKINMTMEPIIGLFHTPTFNLGVYHESNIDLTNHLRATLGLRYDYSHQAIDYATSARLLLDESVMGKNIKPIITSAMTHHESSHFNQLLPKVGLTYLFDNGSNVYASWSKGYRAGGFNIQMFSDIFQSELMAASQKARDDMNIQHDDAFYEKIAKTISYKPETSFNYEMGAHLNLMGSQMVLDLAAYYMQIKNQQLSVMAGNYGFGRMMTNAGKSHSCGFEVALRGTTLQDKLYYALSYGFTSAQFDKYTETTRAGEVDYKDKKVPFVPQNTFAATADYRINVDPAALLDPSNRFHLRSVLVGLNLTAQGKTYWDEMNSISQNFYATLGAHADADFGPMHINVWVRNITDTKYNTFVVQNGATGSNLSFGQLGNPFQIGADISFHF</sequence>
<dbReference type="Proteomes" id="UP000029538">
    <property type="component" value="Unassembled WGS sequence"/>
</dbReference>
<evidence type="ECO:0000256" key="5">
    <source>
        <dbReference type="ARBA" id="ARBA00022692"/>
    </source>
</evidence>
<dbReference type="Pfam" id="PF07715">
    <property type="entry name" value="Plug"/>
    <property type="match status" value="1"/>
</dbReference>
<evidence type="ECO:0000256" key="1">
    <source>
        <dbReference type="ARBA" id="ARBA00004571"/>
    </source>
</evidence>
<evidence type="ECO:0000256" key="12">
    <source>
        <dbReference type="RuleBase" id="RU003357"/>
    </source>
</evidence>
<organism evidence="16 17">
    <name type="scientific">Prevotella disiens DNF00882</name>
    <dbReference type="NCBI Taxonomy" id="1401075"/>
    <lineage>
        <taxon>Bacteria</taxon>
        <taxon>Pseudomonadati</taxon>
        <taxon>Bacteroidota</taxon>
        <taxon>Bacteroidia</taxon>
        <taxon>Bacteroidales</taxon>
        <taxon>Prevotellaceae</taxon>
        <taxon>Prevotella</taxon>
    </lineage>
</organism>
<feature type="signal peptide" evidence="13">
    <location>
        <begin position="1"/>
        <end position="20"/>
    </location>
</feature>
<evidence type="ECO:0000313" key="17">
    <source>
        <dbReference type="Proteomes" id="UP000029538"/>
    </source>
</evidence>
<dbReference type="InterPro" id="IPR012910">
    <property type="entry name" value="Plug_dom"/>
</dbReference>
<dbReference type="RefSeq" id="WP_036881793.1">
    <property type="nucleotide sequence ID" value="NZ_JRNR01000002.1"/>
</dbReference>
<dbReference type="Gene3D" id="2.40.170.20">
    <property type="entry name" value="TonB-dependent receptor, beta-barrel domain"/>
    <property type="match status" value="2"/>
</dbReference>
<evidence type="ECO:0000256" key="4">
    <source>
        <dbReference type="ARBA" id="ARBA00022496"/>
    </source>
</evidence>
<comment type="subcellular location">
    <subcellularLocation>
        <location evidence="1 11">Cell outer membrane</location>
        <topology evidence="1 11">Multi-pass membrane protein</topology>
    </subcellularLocation>
</comment>
<keyword evidence="5 11" id="KW-0812">Transmembrane</keyword>
<keyword evidence="4" id="KW-0410">Iron transport</keyword>
<keyword evidence="6" id="KW-0408">Iron</keyword>
<dbReference type="InterPro" id="IPR000531">
    <property type="entry name" value="Beta-barrel_TonB"/>
</dbReference>
<keyword evidence="9 11" id="KW-0472">Membrane</keyword>
<dbReference type="Pfam" id="PF00593">
    <property type="entry name" value="TonB_dep_Rec_b-barrel"/>
    <property type="match status" value="1"/>
</dbReference>
<feature type="chain" id="PRO_5001917413" evidence="13">
    <location>
        <begin position="21"/>
        <end position="828"/>
    </location>
</feature>
<evidence type="ECO:0000256" key="6">
    <source>
        <dbReference type="ARBA" id="ARBA00023004"/>
    </source>
</evidence>
<dbReference type="PROSITE" id="PS52016">
    <property type="entry name" value="TONB_DEPENDENT_REC_3"/>
    <property type="match status" value="1"/>
</dbReference>
<evidence type="ECO:0000256" key="10">
    <source>
        <dbReference type="ARBA" id="ARBA00023237"/>
    </source>
</evidence>